<organism evidence="1 2">
    <name type="scientific">Pseudonocardia ailaonensis</name>
    <dbReference type="NCBI Taxonomy" id="367279"/>
    <lineage>
        <taxon>Bacteria</taxon>
        <taxon>Bacillati</taxon>
        <taxon>Actinomycetota</taxon>
        <taxon>Actinomycetes</taxon>
        <taxon>Pseudonocardiales</taxon>
        <taxon>Pseudonocardiaceae</taxon>
        <taxon>Pseudonocardia</taxon>
    </lineage>
</organism>
<protein>
    <recommendedName>
        <fullName evidence="3">LppX_LprAFG lipoprotein</fullName>
    </recommendedName>
</protein>
<evidence type="ECO:0000313" key="2">
    <source>
        <dbReference type="Proteomes" id="UP001500449"/>
    </source>
</evidence>
<dbReference type="InterPro" id="IPR029046">
    <property type="entry name" value="LolA/LolB/LppX"/>
</dbReference>
<dbReference type="EMBL" id="BAAAQK010000028">
    <property type="protein sequence ID" value="GAA1875914.1"/>
    <property type="molecule type" value="Genomic_DNA"/>
</dbReference>
<sequence length="267" mass="27172">MSAAGRGPIAVLVAVLGVVLVVSGCARGNSEGAGAASPGLPKYYSAADLLTVVAARQRADRTAVLRLSGRVDGPSGPTTLGGDGSLRIEPTGGVSAQFTQTLTAPGGTPQTARFVVTGSGQVFRDTGGSWTRVDHASTGTPDKTLATTAANVADTADPTANLARYSDAALIADAVDQPVDGVAAVRYLVVVDLVRAADLQTDPIIKAELRSQVDGGLTRISSTLWVDAANRPLRSENRQALPGIGTLTLTADYRDWGAPVSIAAPSL</sequence>
<gene>
    <name evidence="1" type="ORF">GCM10009836_66500</name>
</gene>
<dbReference type="SUPFAM" id="SSF89392">
    <property type="entry name" value="Prokaryotic lipoproteins and lipoprotein localization factors"/>
    <property type="match status" value="1"/>
</dbReference>
<keyword evidence="2" id="KW-1185">Reference proteome</keyword>
<comment type="caution">
    <text evidence="1">The sequence shown here is derived from an EMBL/GenBank/DDBJ whole genome shotgun (WGS) entry which is preliminary data.</text>
</comment>
<dbReference type="Gene3D" id="2.50.20.20">
    <property type="match status" value="1"/>
</dbReference>
<dbReference type="Proteomes" id="UP001500449">
    <property type="component" value="Unassembled WGS sequence"/>
</dbReference>
<dbReference type="PROSITE" id="PS51257">
    <property type="entry name" value="PROKAR_LIPOPROTEIN"/>
    <property type="match status" value="1"/>
</dbReference>
<dbReference type="RefSeq" id="WP_344426460.1">
    <property type="nucleotide sequence ID" value="NZ_BAAAQK010000028.1"/>
</dbReference>
<evidence type="ECO:0008006" key="3">
    <source>
        <dbReference type="Google" id="ProtNLM"/>
    </source>
</evidence>
<reference evidence="1 2" key="1">
    <citation type="journal article" date="2019" name="Int. J. Syst. Evol. Microbiol.">
        <title>The Global Catalogue of Microorganisms (GCM) 10K type strain sequencing project: providing services to taxonomists for standard genome sequencing and annotation.</title>
        <authorList>
            <consortium name="The Broad Institute Genomics Platform"/>
            <consortium name="The Broad Institute Genome Sequencing Center for Infectious Disease"/>
            <person name="Wu L."/>
            <person name="Ma J."/>
        </authorList>
    </citation>
    <scope>NUCLEOTIDE SEQUENCE [LARGE SCALE GENOMIC DNA]</scope>
    <source>
        <strain evidence="1 2">JCM 16009</strain>
    </source>
</reference>
<proteinExistence type="predicted"/>
<accession>A0ABN2NN72</accession>
<name>A0ABN2NN72_9PSEU</name>
<evidence type="ECO:0000313" key="1">
    <source>
        <dbReference type="EMBL" id="GAA1875914.1"/>
    </source>
</evidence>